<comment type="similarity">
    <text evidence="1">Belongs to the 'phage' integrase family.</text>
</comment>
<dbReference type="GO" id="GO:0003677">
    <property type="term" value="F:DNA binding"/>
    <property type="evidence" value="ECO:0007669"/>
    <property type="project" value="UniProtKB-UniRule"/>
</dbReference>
<dbReference type="AlphaFoldDB" id="A0A2S0M7Y4"/>
<dbReference type="PANTHER" id="PTHR30349:SF64">
    <property type="entry name" value="PROPHAGE INTEGRASE INTD-RELATED"/>
    <property type="match status" value="1"/>
</dbReference>
<dbReference type="CDD" id="cd01189">
    <property type="entry name" value="INT_ICEBs1_C_like"/>
    <property type="match status" value="1"/>
</dbReference>
<dbReference type="InterPro" id="IPR002104">
    <property type="entry name" value="Integrase_catalytic"/>
</dbReference>
<protein>
    <submittedName>
        <fullName evidence="8">Site-specific integrase</fullName>
    </submittedName>
</protein>
<dbReference type="Proteomes" id="UP000238358">
    <property type="component" value="Chromosome"/>
</dbReference>
<sequence length="358" mass="40910">MKKRPDGRYKVSLTIDGKRHYFYGRTIKEAEQRRDKFKNALHAAPNVDYNITLGQWLSIWLRGARSTLAEDTFDSYVFQLRRYVLPTLAKVKLIELQPHMFRDLIASLLSQGYSNRTVQYAIAVVRIGLRQAVNDGIIPTYPLRGVKLPAVTHDKVLALTKDEAGRFLASVPNPKHHNLYWVALYTGLRRSELLGLRINDIDIKNKTLTVNQTVLNVGGSVVISQTTKNKSSHRTISIDDQTLSVIRNQEKIIFKERMAAMSYENNNLLFARPDGRPYDPKYISRRTKAYGRKSGMPEAFSFHTLRHTHATLLVKAGVHFKVIQYRLGHATFAQTMDTYSHITPAMESSVVDKLRDLI</sequence>
<reference evidence="8 9" key="1">
    <citation type="journal article" date="2018" name="Genome Announc.">
        <title>Complete genomes of two Megasphaera elsdenii strains, NCIMB 702410 and ATCC 25940.</title>
        <authorList>
            <person name="Hatmaker E.A."/>
            <person name="O'Dell K."/>
            <person name="Riley L.A."/>
            <person name="Klingeman D.M."/>
            <person name="Guss A.M."/>
        </authorList>
    </citation>
    <scope>NUCLEOTIDE SEQUENCE [LARGE SCALE GENOMIC DNA]</scope>
    <source>
        <strain evidence="8 9">NCIMB702410</strain>
    </source>
</reference>
<evidence type="ECO:0000256" key="4">
    <source>
        <dbReference type="ARBA" id="ARBA00023172"/>
    </source>
</evidence>
<evidence type="ECO:0000259" key="6">
    <source>
        <dbReference type="PROSITE" id="PS51898"/>
    </source>
</evidence>
<dbReference type="Pfam" id="PF00589">
    <property type="entry name" value="Phage_integrase"/>
    <property type="match status" value="1"/>
</dbReference>
<evidence type="ECO:0000313" key="8">
    <source>
        <dbReference type="EMBL" id="AVO27519.1"/>
    </source>
</evidence>
<feature type="domain" description="Core-binding (CB)" evidence="7">
    <location>
        <begin position="51"/>
        <end position="133"/>
    </location>
</feature>
<accession>A0A2S0M7Y4</accession>
<dbReference type="GO" id="GO:0015074">
    <property type="term" value="P:DNA integration"/>
    <property type="evidence" value="ECO:0007669"/>
    <property type="project" value="UniProtKB-KW"/>
</dbReference>
<dbReference type="GO" id="GO:0006310">
    <property type="term" value="P:DNA recombination"/>
    <property type="evidence" value="ECO:0007669"/>
    <property type="project" value="UniProtKB-KW"/>
</dbReference>
<dbReference type="EMBL" id="CP027569">
    <property type="protein sequence ID" value="AVO27519.1"/>
    <property type="molecule type" value="Genomic_DNA"/>
</dbReference>
<dbReference type="PANTHER" id="PTHR30349">
    <property type="entry name" value="PHAGE INTEGRASE-RELATED"/>
    <property type="match status" value="1"/>
</dbReference>
<evidence type="ECO:0000256" key="1">
    <source>
        <dbReference type="ARBA" id="ARBA00008857"/>
    </source>
</evidence>
<evidence type="ECO:0000259" key="7">
    <source>
        <dbReference type="PROSITE" id="PS51900"/>
    </source>
</evidence>
<proteinExistence type="inferred from homology"/>
<evidence type="ECO:0000256" key="2">
    <source>
        <dbReference type="ARBA" id="ARBA00022908"/>
    </source>
</evidence>
<keyword evidence="2" id="KW-0229">DNA integration</keyword>
<dbReference type="InterPro" id="IPR010998">
    <property type="entry name" value="Integrase_recombinase_N"/>
</dbReference>
<dbReference type="InterPro" id="IPR044068">
    <property type="entry name" value="CB"/>
</dbReference>
<evidence type="ECO:0000256" key="5">
    <source>
        <dbReference type="PROSITE-ProRule" id="PRU01248"/>
    </source>
</evidence>
<evidence type="ECO:0000313" key="9">
    <source>
        <dbReference type="Proteomes" id="UP000238358"/>
    </source>
</evidence>
<dbReference type="InterPro" id="IPR050090">
    <property type="entry name" value="Tyrosine_recombinase_XerCD"/>
</dbReference>
<dbReference type="InterPro" id="IPR013762">
    <property type="entry name" value="Integrase-like_cat_sf"/>
</dbReference>
<dbReference type="InterPro" id="IPR011010">
    <property type="entry name" value="DNA_brk_join_enz"/>
</dbReference>
<gene>
    <name evidence="8" type="ORF">C6Y28_07835</name>
</gene>
<name>A0A2S0M7Y4_MEGEL</name>
<dbReference type="RefSeq" id="WP_027895440.1">
    <property type="nucleotide sequence ID" value="NZ_CP027569.1"/>
</dbReference>
<dbReference type="InterPro" id="IPR004107">
    <property type="entry name" value="Integrase_SAM-like_N"/>
</dbReference>
<feature type="domain" description="Tyr recombinase" evidence="6">
    <location>
        <begin position="154"/>
        <end position="352"/>
    </location>
</feature>
<dbReference type="Pfam" id="PF14659">
    <property type="entry name" value="Phage_int_SAM_3"/>
    <property type="match status" value="1"/>
</dbReference>
<dbReference type="SUPFAM" id="SSF56349">
    <property type="entry name" value="DNA breaking-rejoining enzymes"/>
    <property type="match status" value="1"/>
</dbReference>
<organism evidence="8 9">
    <name type="scientific">Megasphaera elsdenii</name>
    <dbReference type="NCBI Taxonomy" id="907"/>
    <lineage>
        <taxon>Bacteria</taxon>
        <taxon>Bacillati</taxon>
        <taxon>Bacillota</taxon>
        <taxon>Negativicutes</taxon>
        <taxon>Veillonellales</taxon>
        <taxon>Veillonellaceae</taxon>
        <taxon>Megasphaera</taxon>
    </lineage>
</organism>
<dbReference type="Gene3D" id="1.10.150.130">
    <property type="match status" value="1"/>
</dbReference>
<keyword evidence="3 5" id="KW-0238">DNA-binding</keyword>
<dbReference type="OrthoDB" id="9769726at2"/>
<dbReference type="PROSITE" id="PS51900">
    <property type="entry name" value="CB"/>
    <property type="match status" value="1"/>
</dbReference>
<keyword evidence="4" id="KW-0233">DNA recombination</keyword>
<dbReference type="PROSITE" id="PS51898">
    <property type="entry name" value="TYR_RECOMBINASE"/>
    <property type="match status" value="1"/>
</dbReference>
<dbReference type="Gene3D" id="1.10.443.10">
    <property type="entry name" value="Intergrase catalytic core"/>
    <property type="match status" value="1"/>
</dbReference>
<evidence type="ECO:0000256" key="3">
    <source>
        <dbReference type="ARBA" id="ARBA00023125"/>
    </source>
</evidence>